<dbReference type="CDD" id="cd02966">
    <property type="entry name" value="TlpA_like_family"/>
    <property type="match status" value="1"/>
</dbReference>
<name>A0A3L7DUV6_9GAMM</name>
<dbReference type="PROSITE" id="PS51352">
    <property type="entry name" value="THIOREDOXIN_2"/>
    <property type="match status" value="1"/>
</dbReference>
<dbReference type="Pfam" id="PF00578">
    <property type="entry name" value="AhpC-TSA"/>
    <property type="match status" value="1"/>
</dbReference>
<dbReference type="InterPro" id="IPR000866">
    <property type="entry name" value="AhpC/TSA"/>
</dbReference>
<dbReference type="PANTHER" id="PTHR42852:SF13">
    <property type="entry name" value="PROTEIN DIPZ"/>
    <property type="match status" value="1"/>
</dbReference>
<comment type="caution">
    <text evidence="2">The sequence shown here is derived from an EMBL/GenBank/DDBJ whole genome shotgun (WGS) entry which is preliminary data.</text>
</comment>
<dbReference type="Proteomes" id="UP000265509">
    <property type="component" value="Unassembled WGS sequence"/>
</dbReference>
<dbReference type="GO" id="GO:0016491">
    <property type="term" value="F:oxidoreductase activity"/>
    <property type="evidence" value="ECO:0007669"/>
    <property type="project" value="InterPro"/>
</dbReference>
<feature type="domain" description="Thioredoxin" evidence="1">
    <location>
        <begin position="32"/>
        <end position="173"/>
    </location>
</feature>
<dbReference type="InterPro" id="IPR036249">
    <property type="entry name" value="Thioredoxin-like_sf"/>
</dbReference>
<proteinExistence type="predicted"/>
<dbReference type="Gene3D" id="3.40.30.10">
    <property type="entry name" value="Glutaredoxin"/>
    <property type="match status" value="1"/>
</dbReference>
<organism evidence="2 3">
    <name type="scientific">Seongchinamella sediminis</name>
    <dbReference type="NCBI Taxonomy" id="2283635"/>
    <lineage>
        <taxon>Bacteria</taxon>
        <taxon>Pseudomonadati</taxon>
        <taxon>Pseudomonadota</taxon>
        <taxon>Gammaproteobacteria</taxon>
        <taxon>Cellvibrionales</taxon>
        <taxon>Halieaceae</taxon>
        <taxon>Seongchinamella</taxon>
    </lineage>
</organism>
<evidence type="ECO:0000313" key="3">
    <source>
        <dbReference type="Proteomes" id="UP000265509"/>
    </source>
</evidence>
<sequence length="180" mass="20121">MTLNDNTRRANWQVLLGLALLTTTLAGCGEQRFQAPLATDFELPMLSGDGVMTLSEHRGDVVYLSFWASWCVPCRLEMPHLQSLWEQHRDQGFEVIGINVDEDPEAARQFARDHGIEFPLVRDADRSVATAYRVVGYPSHYLVGRDGRVHFSALGFTEDDALAVTSEVELLLRASRDAAD</sequence>
<dbReference type="OrthoDB" id="9799347at2"/>
<evidence type="ECO:0000313" key="2">
    <source>
        <dbReference type="EMBL" id="RLQ21347.1"/>
    </source>
</evidence>
<dbReference type="PANTHER" id="PTHR42852">
    <property type="entry name" value="THIOL:DISULFIDE INTERCHANGE PROTEIN DSBE"/>
    <property type="match status" value="1"/>
</dbReference>
<evidence type="ECO:0000259" key="1">
    <source>
        <dbReference type="PROSITE" id="PS51352"/>
    </source>
</evidence>
<accession>A0A3L7DUV6</accession>
<dbReference type="AlphaFoldDB" id="A0A3L7DUV6"/>
<dbReference type="EMBL" id="QRAN01000013">
    <property type="protein sequence ID" value="RLQ21347.1"/>
    <property type="molecule type" value="Genomic_DNA"/>
</dbReference>
<dbReference type="SUPFAM" id="SSF52833">
    <property type="entry name" value="Thioredoxin-like"/>
    <property type="match status" value="1"/>
</dbReference>
<reference evidence="2 3" key="1">
    <citation type="submission" date="2018-07" db="EMBL/GenBank/DDBJ databases">
        <title>Halioglobus sp. genome submission.</title>
        <authorList>
            <person name="Ye M.-Q."/>
            <person name="Du Z.-J."/>
        </authorList>
    </citation>
    <scope>NUCLEOTIDE SEQUENCE [LARGE SCALE GENOMIC DNA]</scope>
    <source>
        <strain evidence="2 3">U0301</strain>
    </source>
</reference>
<gene>
    <name evidence="2" type="ORF">DWB85_12490</name>
</gene>
<dbReference type="InterPro" id="IPR050553">
    <property type="entry name" value="Thioredoxin_ResA/DsbE_sf"/>
</dbReference>
<dbReference type="InterPro" id="IPR013766">
    <property type="entry name" value="Thioredoxin_domain"/>
</dbReference>
<protein>
    <submittedName>
        <fullName evidence="2">TlpA family protein disulfide reductase</fullName>
    </submittedName>
</protein>
<dbReference type="GO" id="GO:0016209">
    <property type="term" value="F:antioxidant activity"/>
    <property type="evidence" value="ECO:0007669"/>
    <property type="project" value="InterPro"/>
</dbReference>
<keyword evidence="3" id="KW-1185">Reference proteome</keyword>
<dbReference type="RefSeq" id="WP_117955122.1">
    <property type="nucleotide sequence ID" value="NZ_QRAN01000013.1"/>
</dbReference>